<evidence type="ECO:0000313" key="2">
    <source>
        <dbReference type="Proteomes" id="UP000024942"/>
    </source>
</evidence>
<name>A0A059FXD6_9PROT</name>
<evidence type="ECO:0000313" key="1">
    <source>
        <dbReference type="EMBL" id="KCZ95154.1"/>
    </source>
</evidence>
<keyword evidence="2" id="KW-1185">Reference proteome</keyword>
<accession>A0A059FXD6</accession>
<comment type="caution">
    <text evidence="1">The sequence shown here is derived from an EMBL/GenBank/DDBJ whole genome shotgun (WGS) entry which is preliminary data.</text>
</comment>
<dbReference type="eggNOG" id="COG1475">
    <property type="taxonomic scope" value="Bacteria"/>
</dbReference>
<proteinExistence type="predicted"/>
<gene>
    <name evidence="1" type="ORF">HOC_20968</name>
</gene>
<dbReference type="STRING" id="1280953.HOC_20968"/>
<dbReference type="AlphaFoldDB" id="A0A059FXD6"/>
<dbReference type="Proteomes" id="UP000024942">
    <property type="component" value="Unassembled WGS sequence"/>
</dbReference>
<sequence length="143" mass="15381">KREHVANLFAALGVSGEARRNGDAYRLCEIFAALLAMSDAEVGEVLAFTMAEILEAGGPVVEAVLHVCETDLSACWKPEPAFFDLCRDKRAINAMVADIGSESLAATCVTDTAKVQKALIESRIIGNGCKPNSDWRPGWMQVP</sequence>
<organism evidence="1 2">
    <name type="scientific">Hyphomonas oceanitis SCH89</name>
    <dbReference type="NCBI Taxonomy" id="1280953"/>
    <lineage>
        <taxon>Bacteria</taxon>
        <taxon>Pseudomonadati</taxon>
        <taxon>Pseudomonadota</taxon>
        <taxon>Alphaproteobacteria</taxon>
        <taxon>Hyphomonadales</taxon>
        <taxon>Hyphomonadaceae</taxon>
        <taxon>Hyphomonas</taxon>
    </lineage>
</organism>
<reference evidence="1 2" key="1">
    <citation type="journal article" date="2014" name="Antonie Van Leeuwenhoek">
        <title>Hyphomonas beringensis sp. nov. and Hyphomonas chukchiensis sp. nov., isolated from surface seawater of the Bering Sea and Chukchi Sea.</title>
        <authorList>
            <person name="Li C."/>
            <person name="Lai Q."/>
            <person name="Li G."/>
            <person name="Dong C."/>
            <person name="Wang J."/>
            <person name="Liao Y."/>
            <person name="Shao Z."/>
        </authorList>
    </citation>
    <scope>NUCLEOTIDE SEQUENCE [LARGE SCALE GENOMIC DNA]</scope>
    <source>
        <strain evidence="1 2">SCH89</strain>
    </source>
</reference>
<feature type="non-terminal residue" evidence="1">
    <location>
        <position position="143"/>
    </location>
</feature>
<dbReference type="EMBL" id="ARYL01000173">
    <property type="protein sequence ID" value="KCZ95154.1"/>
    <property type="molecule type" value="Genomic_DNA"/>
</dbReference>
<protein>
    <submittedName>
        <fullName evidence="1">Partitioning protein-like protein</fullName>
    </submittedName>
</protein>
<feature type="non-terminal residue" evidence="1">
    <location>
        <position position="1"/>
    </location>
</feature>